<name>A0A7G3KHA0_9VIRU</name>
<dbReference type="InterPro" id="IPR015302">
    <property type="entry name" value="Major_coat_LA-virus"/>
</dbReference>
<accession>A0A7G3KHA0</accession>
<reference evidence="2" key="1">
    <citation type="submission" date="2018-11" db="EMBL/GenBank/DDBJ databases">
        <authorList>
            <person name="Jo Y."/>
            <person name="Cho W.K."/>
        </authorList>
    </citation>
    <scope>NUCLEOTIDE SEQUENCE</scope>
    <source>
        <strain evidence="2">Won</strain>
    </source>
</reference>
<protein>
    <recommendedName>
        <fullName evidence="1">Major coat protein L-A virus domain-containing protein</fullName>
    </recommendedName>
</protein>
<evidence type="ECO:0000259" key="1">
    <source>
        <dbReference type="Pfam" id="PF09220"/>
    </source>
</evidence>
<sequence>MLKFAEKIRNQSNSINYPVKSDRGNFEVHHRVRADFSYSGLTFNRTFGARQRFTYVGDVSPIMMTGTSSLAGVNKKYLTLEGAVNMDAVLNDVRMNTGATAQAVHAHGYNVANWSWEDNHTTLLVNLLRLYHLKKLEEDGLIGKGELPEYNDGHVRIANFGDVTSLDTFKLNWPCGKNAEGYPEWALFNEVLPSIDVPYIDLRGNSVAEAEIILMMTAAWSRTSNLIIDYNLPRLCERLAYRANHPIGKPDEWIEAGMKDEDFPVPPSKLIWNAYRKYVSHNRLFNQAFTATYILSQMMVRPFSNSAEGMIWTKATPVLALPTFKSARGRYPFLLTGEAALIQASALSDWNSIGNSPDSINTVATVLASAINIGLYARSFKAVVDGAVIDDSYDLSLFIRPETFVASALANATGFDAPLNGSDGCYIYYDQFVDVTQINSIEATVFEGDGYDYTPAEGLKVIGTPLATNPYLIYPLATFDSANPFSGSFHIKAPHDFVRNGARVSKYEAWCMSWALRVAGYDVECKFSNDETGLSKFYAANEDSWTAIPYAALDDDVLTVILKSQEMRRNHFVDIPNLTRPGFGQDIDVKINLIDSYHEAKKGDRTRNHTIGAYTSLPKTAGIQVISGNDLMRTWGAVRRTKEGLTMSDTIRPAIVPDVTESTGNIDLSGAGNDA</sequence>
<evidence type="ECO:0000313" key="2">
    <source>
        <dbReference type="EMBL" id="QED43027.1"/>
    </source>
</evidence>
<dbReference type="InterPro" id="IPR036332">
    <property type="entry name" value="Major_coat_LA-virus_sf"/>
</dbReference>
<dbReference type="Pfam" id="PF09220">
    <property type="entry name" value="LA-virus_coat"/>
    <property type="match status" value="1"/>
</dbReference>
<dbReference type="EMBL" id="MK231133">
    <property type="protein sequence ID" value="QED43027.1"/>
    <property type="molecule type" value="Genomic_RNA"/>
</dbReference>
<proteinExistence type="predicted"/>
<organism evidence="2">
    <name type="scientific">Ambrosiozyma totivirus A</name>
    <dbReference type="NCBI Taxonomy" id="2593997"/>
    <lineage>
        <taxon>Viruses</taxon>
        <taxon>Riboviria</taxon>
        <taxon>Orthornavirae</taxon>
        <taxon>Duplornaviricota</taxon>
        <taxon>Chrymotiviricetes</taxon>
        <taxon>Ghabrivirales</taxon>
        <taxon>Alphatotivirineae</taxon>
        <taxon>Orthototiviridae</taxon>
        <taxon>Totivirus</taxon>
    </lineage>
</organism>
<feature type="domain" description="Major coat protein L-A virus" evidence="1">
    <location>
        <begin position="1"/>
        <end position="434"/>
    </location>
</feature>
<dbReference type="SUPFAM" id="SSF82856">
    <property type="entry name" value="L-A virus major coat protein"/>
    <property type="match status" value="1"/>
</dbReference>
<dbReference type="Gene3D" id="3.90.1840.10">
    <property type="entry name" value="Major capsid protein"/>
    <property type="match status" value="1"/>
</dbReference>